<feature type="binding site" evidence="7">
    <location>
        <begin position="230"/>
        <end position="237"/>
    </location>
    <ligand>
        <name>ATP</name>
        <dbReference type="ChEBI" id="CHEBI:30616"/>
    </ligand>
</feature>
<keyword evidence="4 7" id="KW-0347">Helicase</keyword>
<dbReference type="PROSITE" id="PS51198">
    <property type="entry name" value="UVRD_HELICASE_ATP_BIND"/>
    <property type="match status" value="1"/>
</dbReference>
<gene>
    <name evidence="9" type="ORF">DFR69_101290</name>
</gene>
<dbReference type="PANTHER" id="PTHR11070:SF45">
    <property type="entry name" value="DNA 3'-5' HELICASE"/>
    <property type="match status" value="1"/>
</dbReference>
<keyword evidence="6" id="KW-0234">DNA repair</keyword>
<dbReference type="AlphaFoldDB" id="A0A317P3D2"/>
<dbReference type="PANTHER" id="PTHR11070">
    <property type="entry name" value="UVRD / RECB / PCRA DNA HELICASE FAMILY MEMBER"/>
    <property type="match status" value="1"/>
</dbReference>
<evidence type="ECO:0000313" key="9">
    <source>
        <dbReference type="EMBL" id="PWV80954.1"/>
    </source>
</evidence>
<dbReference type="SUPFAM" id="SSF52540">
    <property type="entry name" value="P-loop containing nucleoside triphosphate hydrolases"/>
    <property type="match status" value="1"/>
</dbReference>
<accession>A0A317P3D2</accession>
<evidence type="ECO:0000256" key="4">
    <source>
        <dbReference type="ARBA" id="ARBA00022806"/>
    </source>
</evidence>
<organism evidence="9 10">
    <name type="scientific">Nocardia neocaledoniensis</name>
    <dbReference type="NCBI Taxonomy" id="236511"/>
    <lineage>
        <taxon>Bacteria</taxon>
        <taxon>Bacillati</taxon>
        <taxon>Actinomycetota</taxon>
        <taxon>Actinomycetes</taxon>
        <taxon>Mycobacteriales</taxon>
        <taxon>Nocardiaceae</taxon>
        <taxon>Nocardia</taxon>
    </lineage>
</organism>
<dbReference type="Gene3D" id="3.40.50.300">
    <property type="entry name" value="P-loop containing nucleotide triphosphate hydrolases"/>
    <property type="match status" value="2"/>
</dbReference>
<keyword evidence="5 7" id="KW-0067">ATP-binding</keyword>
<reference evidence="9 10" key="1">
    <citation type="submission" date="2018-05" db="EMBL/GenBank/DDBJ databases">
        <title>Genomic Encyclopedia of Type Strains, Phase IV (KMG-IV): sequencing the most valuable type-strain genomes for metagenomic binning, comparative biology and taxonomic classification.</title>
        <authorList>
            <person name="Goeker M."/>
        </authorList>
    </citation>
    <scope>NUCLEOTIDE SEQUENCE [LARGE SCALE GENOMIC DNA]</scope>
    <source>
        <strain evidence="9 10">DSM 44717</strain>
    </source>
</reference>
<dbReference type="InterPro" id="IPR000212">
    <property type="entry name" value="DNA_helicase_UvrD/REP"/>
</dbReference>
<keyword evidence="10" id="KW-1185">Reference proteome</keyword>
<evidence type="ECO:0000313" key="10">
    <source>
        <dbReference type="Proteomes" id="UP000246410"/>
    </source>
</evidence>
<evidence type="ECO:0000256" key="2">
    <source>
        <dbReference type="ARBA" id="ARBA00022763"/>
    </source>
</evidence>
<dbReference type="Gene3D" id="1.10.10.160">
    <property type="match status" value="1"/>
</dbReference>
<evidence type="ECO:0000259" key="8">
    <source>
        <dbReference type="PROSITE" id="PS51198"/>
    </source>
</evidence>
<feature type="domain" description="UvrD-like helicase ATP-binding" evidence="8">
    <location>
        <begin position="209"/>
        <end position="485"/>
    </location>
</feature>
<dbReference type="InterPro" id="IPR027417">
    <property type="entry name" value="P-loop_NTPase"/>
</dbReference>
<dbReference type="GO" id="GO:0003677">
    <property type="term" value="F:DNA binding"/>
    <property type="evidence" value="ECO:0007669"/>
    <property type="project" value="InterPro"/>
</dbReference>
<dbReference type="InterPro" id="IPR013986">
    <property type="entry name" value="DExx_box_DNA_helicase_dom_sf"/>
</dbReference>
<dbReference type="GO" id="GO:0016787">
    <property type="term" value="F:hydrolase activity"/>
    <property type="evidence" value="ECO:0007669"/>
    <property type="project" value="UniProtKB-UniRule"/>
</dbReference>
<dbReference type="EMBL" id="QGTL01000001">
    <property type="protein sequence ID" value="PWV80954.1"/>
    <property type="molecule type" value="Genomic_DNA"/>
</dbReference>
<dbReference type="RefSeq" id="WP_146229179.1">
    <property type="nucleotide sequence ID" value="NZ_QGTL01000001.1"/>
</dbReference>
<sequence>MTSSNDREILRLRIESEISDAVGELPGRSKNVYTALLLDGRRQWRLLLHRSQPAPASRCDGLFLGPRGVFALNIVDELPGAAQIRRLRAQAEQLFAGVTIAPHGNEFVCETVELVFVLPVGRQPATDGRFVVTTDATLRSLLTRDRVMTAAAVDALAEHTGRRSTDYQLIPTVVPARAAETDGLLAAADLRADQVTQALSKPFPSWLAFLDPAQNALVSRNYNGPARIVGPAGTGKTVLALHRMAYRSRRSTGPLLYTTLVKNLPPYQKTAFARLSPHTAHRAEFTNLHAWARELLVRRRIPVTMDMDQADNAFAKAWSRAGAHGPLAEISVDIRYWREEIDRVIKGRGLGLDDFAHYAGLLRRGRRVALHEGSRELVWDLYRQYERLRLEARFHDANDVIALALNQLRAEPLERPYAMVVVDEVQDITVQSLRLVRELTGNAADALLLVGDGQQRIYAGGWRLIDAGIRVVGRSEILTKNYRNRRAIVEFAAALPGAASIRDLEPEEGHLLARAETALPGGRVDHWAGPSDDLPSAVIAQIARLRAEGVADEDIAIITMTTLEADRLLLALKRGGIPTQNMEQFHGADDEAGVKVGNVYRAKGLDFRAVIHPFAEPAPPTTDAERERHELTMRRQFVAVTRARDFVWLGVVRGG</sequence>
<dbReference type="GO" id="GO:0043138">
    <property type="term" value="F:3'-5' DNA helicase activity"/>
    <property type="evidence" value="ECO:0007669"/>
    <property type="project" value="TreeGrafter"/>
</dbReference>
<dbReference type="InterPro" id="IPR014016">
    <property type="entry name" value="UvrD-like_ATP-bd"/>
</dbReference>
<keyword evidence="2" id="KW-0227">DNA damage</keyword>
<evidence type="ECO:0000256" key="6">
    <source>
        <dbReference type="ARBA" id="ARBA00023204"/>
    </source>
</evidence>
<keyword evidence="1 7" id="KW-0547">Nucleotide-binding</keyword>
<name>A0A317P3D2_9NOCA</name>
<comment type="caution">
    <text evidence="9">The sequence shown here is derived from an EMBL/GenBank/DDBJ whole genome shotgun (WGS) entry which is preliminary data.</text>
</comment>
<keyword evidence="3 7" id="KW-0378">Hydrolase</keyword>
<dbReference type="Proteomes" id="UP000246410">
    <property type="component" value="Unassembled WGS sequence"/>
</dbReference>
<dbReference type="Pfam" id="PF13245">
    <property type="entry name" value="AAA_19"/>
    <property type="match status" value="1"/>
</dbReference>
<protein>
    <submittedName>
        <fullName evidence="9">AAA domain-containing protein</fullName>
    </submittedName>
</protein>
<proteinExistence type="predicted"/>
<evidence type="ECO:0000256" key="3">
    <source>
        <dbReference type="ARBA" id="ARBA00022801"/>
    </source>
</evidence>
<evidence type="ECO:0000256" key="7">
    <source>
        <dbReference type="PROSITE-ProRule" id="PRU00560"/>
    </source>
</evidence>
<dbReference type="GO" id="GO:0005524">
    <property type="term" value="F:ATP binding"/>
    <property type="evidence" value="ECO:0007669"/>
    <property type="project" value="UniProtKB-UniRule"/>
</dbReference>
<evidence type="ECO:0000256" key="1">
    <source>
        <dbReference type="ARBA" id="ARBA00022741"/>
    </source>
</evidence>
<evidence type="ECO:0000256" key="5">
    <source>
        <dbReference type="ARBA" id="ARBA00022840"/>
    </source>
</evidence>
<dbReference type="GO" id="GO:0000725">
    <property type="term" value="P:recombinational repair"/>
    <property type="evidence" value="ECO:0007669"/>
    <property type="project" value="TreeGrafter"/>
</dbReference>
<dbReference type="GO" id="GO:0005829">
    <property type="term" value="C:cytosol"/>
    <property type="evidence" value="ECO:0007669"/>
    <property type="project" value="TreeGrafter"/>
</dbReference>